<dbReference type="Proteomes" id="UP000830115">
    <property type="component" value="Chromosome"/>
</dbReference>
<feature type="region of interest" description="Disordered" evidence="1">
    <location>
        <begin position="85"/>
        <end position="169"/>
    </location>
</feature>
<evidence type="ECO:0000313" key="2">
    <source>
        <dbReference type="EMBL" id="UQA91067.1"/>
    </source>
</evidence>
<proteinExistence type="predicted"/>
<feature type="compositionally biased region" description="Polar residues" evidence="1">
    <location>
        <begin position="135"/>
        <end position="161"/>
    </location>
</feature>
<name>A0ABY4M0X0_9ACTN</name>
<feature type="compositionally biased region" description="Basic and acidic residues" evidence="1">
    <location>
        <begin position="85"/>
        <end position="99"/>
    </location>
</feature>
<sequence length="169" mass="17316">MVTAWSPSSMLRARSSAGPLRLLWLAALLLGVLFTHGVSVESAEGHTTAGITAPVYAAAVNHEGQTGEAGHGDDVAYTSPALVAADDRHDGEGSSHPAEECLSGQPHQGPDLAAPCLSPLDWAPPTHAQDVGKTGPSQPESAVLSTTGSRDSVVQQVQIPASLTGRRLS</sequence>
<evidence type="ECO:0000256" key="1">
    <source>
        <dbReference type="SAM" id="MobiDB-lite"/>
    </source>
</evidence>
<accession>A0ABY4M0X0</accession>
<protein>
    <submittedName>
        <fullName evidence="2">Uncharacterized protein</fullName>
    </submittedName>
</protein>
<evidence type="ECO:0000313" key="3">
    <source>
        <dbReference type="Proteomes" id="UP000830115"/>
    </source>
</evidence>
<keyword evidence="3" id="KW-1185">Reference proteome</keyword>
<reference evidence="2" key="1">
    <citation type="submission" date="2021-10" db="EMBL/GenBank/DDBJ databases">
        <title>Streptomyces nigrumlapis sp.nov.,an antimicrobial producing actinobacterium isolated from Black Gobi rocks.</title>
        <authorList>
            <person name="Wen Y."/>
            <person name="Zhang W."/>
            <person name="Liu X.G."/>
        </authorList>
    </citation>
    <scope>NUCLEOTIDE SEQUENCE</scope>
    <source>
        <strain evidence="2">ST13-2-2</strain>
    </source>
</reference>
<dbReference type="EMBL" id="CP086322">
    <property type="protein sequence ID" value="UQA91067.1"/>
    <property type="molecule type" value="Genomic_DNA"/>
</dbReference>
<gene>
    <name evidence="2" type="ORF">K9S39_03485</name>
</gene>
<dbReference type="RefSeq" id="WP_248861859.1">
    <property type="nucleotide sequence ID" value="NZ_CP086322.1"/>
</dbReference>
<organism evidence="2 3">
    <name type="scientific">Streptomyces halobius</name>
    <dbReference type="NCBI Taxonomy" id="2879846"/>
    <lineage>
        <taxon>Bacteria</taxon>
        <taxon>Bacillati</taxon>
        <taxon>Actinomycetota</taxon>
        <taxon>Actinomycetes</taxon>
        <taxon>Kitasatosporales</taxon>
        <taxon>Streptomycetaceae</taxon>
        <taxon>Streptomyces</taxon>
    </lineage>
</organism>